<evidence type="ECO:0000256" key="7">
    <source>
        <dbReference type="ARBA" id="ARBA00022723"/>
    </source>
</evidence>
<keyword evidence="6" id="KW-0949">S-adenosyl-L-methionine</keyword>
<dbReference type="GO" id="GO:0005694">
    <property type="term" value="C:chromosome"/>
    <property type="evidence" value="ECO:0007669"/>
    <property type="project" value="UniProtKB-SubCell"/>
</dbReference>
<comment type="subcellular location">
    <subcellularLocation>
        <location evidence="2">Chromosome</location>
    </subcellularLocation>
    <subcellularLocation>
        <location evidence="1">Nucleus</location>
    </subcellularLocation>
</comment>
<evidence type="ECO:0000256" key="4">
    <source>
        <dbReference type="ARBA" id="ARBA00022603"/>
    </source>
</evidence>
<dbReference type="PANTHER" id="PTHR16515">
    <property type="entry name" value="PR DOMAIN ZINC FINGER PROTEIN"/>
    <property type="match status" value="1"/>
</dbReference>
<dbReference type="FunFam" id="3.30.160.60:FF:003229">
    <property type="entry name" value="PR/SET domain 15"/>
    <property type="match status" value="1"/>
</dbReference>
<dbReference type="InterPro" id="IPR001214">
    <property type="entry name" value="SET_dom"/>
</dbReference>
<dbReference type="SMART" id="SM00355">
    <property type="entry name" value="ZnF_C2H2"/>
    <property type="match status" value="3"/>
</dbReference>
<dbReference type="Ensembl" id="ENSOANT00000032459.2">
    <property type="protein sequence ID" value="ENSOANP00000028663.2"/>
    <property type="gene ID" value="ENSOANG00000022454.2"/>
</dbReference>
<feature type="domain" description="C2H2-type" evidence="16">
    <location>
        <begin position="227"/>
        <end position="254"/>
    </location>
</feature>
<dbReference type="eggNOG" id="KOG2461">
    <property type="taxonomic scope" value="Eukaryota"/>
</dbReference>
<dbReference type="SUPFAM" id="SSF82199">
    <property type="entry name" value="SET domain"/>
    <property type="match status" value="1"/>
</dbReference>
<dbReference type="STRING" id="9258.ENSOANP00000028663"/>
<keyword evidence="12" id="KW-0805">Transcription regulation</keyword>
<keyword evidence="9 15" id="KW-0863">Zinc-finger</keyword>
<dbReference type="SUPFAM" id="SSF57667">
    <property type="entry name" value="beta-beta-alpha zinc fingers"/>
    <property type="match status" value="2"/>
</dbReference>
<evidence type="ECO:0000256" key="10">
    <source>
        <dbReference type="ARBA" id="ARBA00022833"/>
    </source>
</evidence>
<evidence type="ECO:0000256" key="9">
    <source>
        <dbReference type="ARBA" id="ARBA00022771"/>
    </source>
</evidence>
<reference evidence="18" key="3">
    <citation type="submission" date="2025-09" db="UniProtKB">
        <authorList>
            <consortium name="Ensembl"/>
        </authorList>
    </citation>
    <scope>IDENTIFICATION</scope>
    <source>
        <strain evidence="18">Glennie</strain>
    </source>
</reference>
<dbReference type="OMA" id="FINCANS"/>
<evidence type="ECO:0000256" key="12">
    <source>
        <dbReference type="ARBA" id="ARBA00023015"/>
    </source>
</evidence>
<proteinExistence type="predicted"/>
<dbReference type="PROSITE" id="PS50280">
    <property type="entry name" value="SET"/>
    <property type="match status" value="1"/>
</dbReference>
<evidence type="ECO:0000256" key="8">
    <source>
        <dbReference type="ARBA" id="ARBA00022737"/>
    </source>
</evidence>
<dbReference type="Pfam" id="PF21549">
    <property type="entry name" value="PRDM2_PR"/>
    <property type="match status" value="1"/>
</dbReference>
<name>F6YQH5_ORNAN</name>
<evidence type="ECO:0000256" key="11">
    <source>
        <dbReference type="ARBA" id="ARBA00022853"/>
    </source>
</evidence>
<evidence type="ECO:0000256" key="3">
    <source>
        <dbReference type="ARBA" id="ARBA00022454"/>
    </source>
</evidence>
<keyword evidence="13" id="KW-0804">Transcription</keyword>
<evidence type="ECO:0000256" key="14">
    <source>
        <dbReference type="ARBA" id="ARBA00023242"/>
    </source>
</evidence>
<dbReference type="GO" id="GO:0010468">
    <property type="term" value="P:regulation of gene expression"/>
    <property type="evidence" value="ECO:0000318"/>
    <property type="project" value="GO_Central"/>
</dbReference>
<dbReference type="InterPro" id="IPR044417">
    <property type="entry name" value="PRDM7_9_PR-SET"/>
</dbReference>
<keyword evidence="4" id="KW-0489">Methyltransferase</keyword>
<evidence type="ECO:0000256" key="1">
    <source>
        <dbReference type="ARBA" id="ARBA00004123"/>
    </source>
</evidence>
<keyword evidence="14" id="KW-0539">Nucleus</keyword>
<keyword evidence="11" id="KW-0156">Chromatin regulator</keyword>
<dbReference type="AlphaFoldDB" id="F6YQH5"/>
<dbReference type="CDD" id="cd19193">
    <property type="entry name" value="PR-SET_PRDM7_9"/>
    <property type="match status" value="1"/>
</dbReference>
<dbReference type="FunFam" id="2.170.270.10:FF:000031">
    <property type="entry name" value="probable histone-lysine N-methyltransferase PRDM7"/>
    <property type="match status" value="1"/>
</dbReference>
<dbReference type="InParanoid" id="F6YQH5"/>
<dbReference type="PROSITE" id="PS50157">
    <property type="entry name" value="ZINC_FINGER_C2H2_2"/>
    <property type="match status" value="3"/>
</dbReference>
<dbReference type="Proteomes" id="UP000002279">
    <property type="component" value="Chromosome X5"/>
</dbReference>
<evidence type="ECO:0000259" key="16">
    <source>
        <dbReference type="PROSITE" id="PS50157"/>
    </source>
</evidence>
<dbReference type="GO" id="GO:0008270">
    <property type="term" value="F:zinc ion binding"/>
    <property type="evidence" value="ECO:0007669"/>
    <property type="project" value="UniProtKB-KW"/>
</dbReference>
<dbReference type="Gene3D" id="2.170.270.10">
    <property type="entry name" value="SET domain"/>
    <property type="match status" value="1"/>
</dbReference>
<reference evidence="18 19" key="1">
    <citation type="journal article" date="2008" name="Nature">
        <title>Genome analysis of the platypus reveals unique signatures of evolution.</title>
        <authorList>
            <person name="Warren W.C."/>
            <person name="Hillier L.W."/>
            <person name="Marshall Graves J.A."/>
            <person name="Birney E."/>
            <person name="Ponting C.P."/>
            <person name="Grutzner F."/>
            <person name="Belov K."/>
            <person name="Miller W."/>
            <person name="Clarke L."/>
            <person name="Chinwalla A.T."/>
            <person name="Yang S.P."/>
            <person name="Heger A."/>
            <person name="Locke D.P."/>
            <person name="Miethke P."/>
            <person name="Waters P.D."/>
            <person name="Veyrunes F."/>
            <person name="Fulton L."/>
            <person name="Fulton B."/>
            <person name="Graves T."/>
            <person name="Wallis J."/>
            <person name="Puente X.S."/>
            <person name="Lopez-Otin C."/>
            <person name="Ordonez G.R."/>
            <person name="Eichler E.E."/>
            <person name="Chen L."/>
            <person name="Cheng Z."/>
            <person name="Deakin J.E."/>
            <person name="Alsop A."/>
            <person name="Thompson K."/>
            <person name="Kirby P."/>
            <person name="Papenfuss A.T."/>
            <person name="Wakefield M.J."/>
            <person name="Olender T."/>
            <person name="Lancet D."/>
            <person name="Huttley G.A."/>
            <person name="Smit A.F."/>
            <person name="Pask A."/>
            <person name="Temple-Smith P."/>
            <person name="Batzer M.A."/>
            <person name="Walker J.A."/>
            <person name="Konkel M.K."/>
            <person name="Harris R.S."/>
            <person name="Whittington C.M."/>
            <person name="Wong E.S."/>
            <person name="Gemmell N.J."/>
            <person name="Buschiazzo E."/>
            <person name="Vargas Jentzsch I.M."/>
            <person name="Merkel A."/>
            <person name="Schmitz J."/>
            <person name="Zemann A."/>
            <person name="Churakov G."/>
            <person name="Kriegs J.O."/>
            <person name="Brosius J."/>
            <person name="Murchison E.P."/>
            <person name="Sachidanandam R."/>
            <person name="Smith C."/>
            <person name="Hannon G.J."/>
            <person name="Tsend-Ayush E."/>
            <person name="McMillan D."/>
            <person name="Attenborough R."/>
            <person name="Rens W."/>
            <person name="Ferguson-Smith M."/>
            <person name="Lefevre C.M."/>
            <person name="Sharp J.A."/>
            <person name="Nicholas K.R."/>
            <person name="Ray D.A."/>
            <person name="Kube M."/>
            <person name="Reinhardt R."/>
            <person name="Pringle T.H."/>
            <person name="Taylor J."/>
            <person name="Jones R.C."/>
            <person name="Nixon B."/>
            <person name="Dacheux J.L."/>
            <person name="Niwa H."/>
            <person name="Sekita Y."/>
            <person name="Huang X."/>
            <person name="Stark A."/>
            <person name="Kheradpour P."/>
            <person name="Kellis M."/>
            <person name="Flicek P."/>
            <person name="Chen Y."/>
            <person name="Webber C."/>
            <person name="Hardison R."/>
            <person name="Nelson J."/>
            <person name="Hallsworth-Pepin K."/>
            <person name="Delehaunty K."/>
            <person name="Markovic C."/>
            <person name="Minx P."/>
            <person name="Feng Y."/>
            <person name="Kremitzki C."/>
            <person name="Mitreva M."/>
            <person name="Glasscock J."/>
            <person name="Wylie T."/>
            <person name="Wohldmann P."/>
            <person name="Thiru P."/>
            <person name="Nhan M.N."/>
            <person name="Pohl C.S."/>
            <person name="Smith S.M."/>
            <person name="Hou S."/>
            <person name="Nefedov M."/>
            <person name="de Jong P.J."/>
            <person name="Renfree M.B."/>
            <person name="Mardis E.R."/>
            <person name="Wilson R.K."/>
        </authorList>
    </citation>
    <scope>NUCLEOTIDE SEQUENCE [LARGE SCALE GENOMIC DNA]</scope>
    <source>
        <strain evidence="18 19">Glennie</strain>
    </source>
</reference>
<dbReference type="GO" id="GO:0005634">
    <property type="term" value="C:nucleus"/>
    <property type="evidence" value="ECO:0000318"/>
    <property type="project" value="GO_Central"/>
</dbReference>
<evidence type="ECO:0000256" key="2">
    <source>
        <dbReference type="ARBA" id="ARBA00004286"/>
    </source>
</evidence>
<keyword evidence="10" id="KW-0862">Zinc</keyword>
<evidence type="ECO:0000256" key="6">
    <source>
        <dbReference type="ARBA" id="ARBA00022691"/>
    </source>
</evidence>
<dbReference type="Pfam" id="PF00096">
    <property type="entry name" value="zf-C2H2"/>
    <property type="match status" value="1"/>
</dbReference>
<evidence type="ECO:0000256" key="13">
    <source>
        <dbReference type="ARBA" id="ARBA00023163"/>
    </source>
</evidence>
<keyword evidence="7" id="KW-0479">Metal-binding</keyword>
<keyword evidence="5" id="KW-0808">Transferase</keyword>
<keyword evidence="19" id="KW-1185">Reference proteome</keyword>
<reference evidence="18" key="2">
    <citation type="submission" date="2025-08" db="UniProtKB">
        <authorList>
            <consortium name="Ensembl"/>
        </authorList>
    </citation>
    <scope>IDENTIFICATION</scope>
    <source>
        <strain evidence="18">Glennie</strain>
    </source>
</reference>
<dbReference type="FunFam" id="3.30.160.60:FF:001636">
    <property type="entry name" value="CLUMA_CG004886, isoform A"/>
    <property type="match status" value="1"/>
</dbReference>
<organism evidence="18 19">
    <name type="scientific">Ornithorhynchus anatinus</name>
    <name type="common">Duckbill platypus</name>
    <dbReference type="NCBI Taxonomy" id="9258"/>
    <lineage>
        <taxon>Eukaryota</taxon>
        <taxon>Metazoa</taxon>
        <taxon>Chordata</taxon>
        <taxon>Craniata</taxon>
        <taxon>Vertebrata</taxon>
        <taxon>Euteleostomi</taxon>
        <taxon>Mammalia</taxon>
        <taxon>Monotremata</taxon>
        <taxon>Ornithorhynchidae</taxon>
        <taxon>Ornithorhynchus</taxon>
    </lineage>
</organism>
<dbReference type="InterPro" id="IPR036236">
    <property type="entry name" value="Znf_C2H2_sf"/>
</dbReference>
<dbReference type="HOGENOM" id="CLU_2203038_0_0_1"/>
<dbReference type="InterPro" id="IPR046341">
    <property type="entry name" value="SET_dom_sf"/>
</dbReference>
<feature type="domain" description="C2H2-type" evidence="16">
    <location>
        <begin position="255"/>
        <end position="282"/>
    </location>
</feature>
<dbReference type="GeneTree" id="ENSGT00940000158211"/>
<keyword evidence="8" id="KW-0677">Repeat</keyword>
<evidence type="ECO:0000259" key="17">
    <source>
        <dbReference type="PROSITE" id="PS50280"/>
    </source>
</evidence>
<dbReference type="PANTHER" id="PTHR16515:SF57">
    <property type="entry name" value="ZINC FINGER PROTEIN 154-LIKE"/>
    <property type="match status" value="1"/>
</dbReference>
<dbReference type="Gene3D" id="3.30.160.60">
    <property type="entry name" value="Classic Zinc Finger"/>
    <property type="match status" value="3"/>
</dbReference>
<feature type="domain" description="C2H2-type" evidence="16">
    <location>
        <begin position="199"/>
        <end position="226"/>
    </location>
</feature>
<sequence>DFNLRKQKRKMYTEESEPEDDDYLFCEDCQTFFLEKCSVHGPPVFVQDCEAKRCQQNRSEVTLPPGLLIKMSGIPNAGLGVWNQATSLPRGLYFGPFVGIRKNNVKDSLSGYSWAILRGRNYEYLDGKNTSFSNWMRYVNCPRTKYEQNLVAIQYHREIYYRTTRVIPPGQELLVWYGEEYARNLGIFWKKGSTIPRRHCCDVCGKAFNRLSRLKQHKRVHTGEKPLVCKICKRAFSDPSNLNRHAKRHTGEKPFVCRVCGRSFNRSDNMNEHRWKHTSNNIIPNTGHMSATVVENASLCINRNYQIYKERATYL</sequence>
<evidence type="ECO:0000256" key="5">
    <source>
        <dbReference type="ARBA" id="ARBA00022679"/>
    </source>
</evidence>
<dbReference type="GO" id="GO:0032259">
    <property type="term" value="P:methylation"/>
    <property type="evidence" value="ECO:0007669"/>
    <property type="project" value="UniProtKB-KW"/>
</dbReference>
<evidence type="ECO:0000256" key="15">
    <source>
        <dbReference type="PROSITE-ProRule" id="PRU00042"/>
    </source>
</evidence>
<evidence type="ECO:0000313" key="19">
    <source>
        <dbReference type="Proteomes" id="UP000002279"/>
    </source>
</evidence>
<evidence type="ECO:0008006" key="20">
    <source>
        <dbReference type="Google" id="ProtNLM"/>
    </source>
</evidence>
<accession>F6YQH5</accession>
<feature type="domain" description="SET" evidence="17">
    <location>
        <begin position="65"/>
        <end position="178"/>
    </location>
</feature>
<dbReference type="InterPro" id="IPR050331">
    <property type="entry name" value="Zinc_finger"/>
</dbReference>
<dbReference type="FunFam" id="3.30.160.60:FF:000616">
    <property type="entry name" value="PR domain zinc finger protein 13"/>
    <property type="match status" value="1"/>
</dbReference>
<dbReference type="Pfam" id="PF13912">
    <property type="entry name" value="zf-C2H2_6"/>
    <property type="match status" value="2"/>
</dbReference>
<keyword evidence="3" id="KW-0158">Chromosome</keyword>
<dbReference type="PROSITE" id="PS00028">
    <property type="entry name" value="ZINC_FINGER_C2H2_1"/>
    <property type="match status" value="3"/>
</dbReference>
<dbReference type="InterPro" id="IPR013087">
    <property type="entry name" value="Znf_C2H2_type"/>
</dbReference>
<protein>
    <recommendedName>
        <fullName evidence="20">PR/SET domain 7</fullName>
    </recommendedName>
</protein>
<evidence type="ECO:0000313" key="18">
    <source>
        <dbReference type="Ensembl" id="ENSOANP00000028663.2"/>
    </source>
</evidence>
<dbReference type="GO" id="GO:0042800">
    <property type="term" value="F:histone H3K4 methyltransferase activity"/>
    <property type="evidence" value="ECO:0007669"/>
    <property type="project" value="UniProtKB-ARBA"/>
</dbReference>